<feature type="compositionally biased region" description="Acidic residues" evidence="3">
    <location>
        <begin position="344"/>
        <end position="364"/>
    </location>
</feature>
<dbReference type="SMART" id="SM00066">
    <property type="entry name" value="GAL4"/>
    <property type="match status" value="1"/>
</dbReference>
<feature type="region of interest" description="Disordered" evidence="3">
    <location>
        <begin position="335"/>
        <end position="365"/>
    </location>
</feature>
<gene>
    <name evidence="5" type="ORF">B0A50_02859</name>
</gene>
<dbReference type="GO" id="GO:0003677">
    <property type="term" value="F:DNA binding"/>
    <property type="evidence" value="ECO:0007669"/>
    <property type="project" value="InterPro"/>
</dbReference>
<accession>A0A4U0U4T5</accession>
<dbReference type="Pfam" id="PF04082">
    <property type="entry name" value="Fungal_trans"/>
    <property type="match status" value="1"/>
</dbReference>
<dbReference type="Pfam" id="PF00172">
    <property type="entry name" value="Zn_clus"/>
    <property type="match status" value="1"/>
</dbReference>
<dbReference type="GO" id="GO:0008270">
    <property type="term" value="F:zinc ion binding"/>
    <property type="evidence" value="ECO:0007669"/>
    <property type="project" value="InterPro"/>
</dbReference>
<evidence type="ECO:0000259" key="4">
    <source>
        <dbReference type="PROSITE" id="PS50048"/>
    </source>
</evidence>
<comment type="caution">
    <text evidence="5">The sequence shown here is derived from an EMBL/GenBank/DDBJ whole genome shotgun (WGS) entry which is preliminary data.</text>
</comment>
<dbReference type="GO" id="GO:0006351">
    <property type="term" value="P:DNA-templated transcription"/>
    <property type="evidence" value="ECO:0007669"/>
    <property type="project" value="InterPro"/>
</dbReference>
<keyword evidence="6" id="KW-1185">Reference proteome</keyword>
<dbReference type="CDD" id="cd12148">
    <property type="entry name" value="fungal_TF_MHR"/>
    <property type="match status" value="1"/>
</dbReference>
<dbReference type="PROSITE" id="PS00463">
    <property type="entry name" value="ZN2_CY6_FUNGAL_1"/>
    <property type="match status" value="1"/>
</dbReference>
<dbReference type="GO" id="GO:0005634">
    <property type="term" value="C:nucleus"/>
    <property type="evidence" value="ECO:0007669"/>
    <property type="project" value="TreeGrafter"/>
</dbReference>
<dbReference type="GO" id="GO:0008299">
    <property type="term" value="P:isoprenoid biosynthetic process"/>
    <property type="evidence" value="ECO:0007669"/>
    <property type="project" value="InterPro"/>
</dbReference>
<keyword evidence="1" id="KW-0479">Metal-binding</keyword>
<dbReference type="AlphaFoldDB" id="A0A4U0U4T5"/>
<dbReference type="InterPro" id="IPR007219">
    <property type="entry name" value="XnlR_reg_dom"/>
</dbReference>
<dbReference type="Gene3D" id="4.10.240.10">
    <property type="entry name" value="Zn(2)-C6 fungal-type DNA-binding domain"/>
    <property type="match status" value="1"/>
</dbReference>
<dbReference type="GO" id="GO:0003824">
    <property type="term" value="F:catalytic activity"/>
    <property type="evidence" value="ECO:0007669"/>
    <property type="project" value="InterPro"/>
</dbReference>
<feature type="region of interest" description="Disordered" evidence="3">
    <location>
        <begin position="44"/>
        <end position="83"/>
    </location>
</feature>
<dbReference type="EMBL" id="NAJL01000012">
    <property type="protein sequence ID" value="TKA30140.1"/>
    <property type="molecule type" value="Genomic_DNA"/>
</dbReference>
<evidence type="ECO:0000256" key="2">
    <source>
        <dbReference type="ARBA" id="ARBA00023242"/>
    </source>
</evidence>
<dbReference type="InterPro" id="IPR018294">
    <property type="entry name" value="ISPD_synthase_CS"/>
</dbReference>
<evidence type="ECO:0000256" key="3">
    <source>
        <dbReference type="SAM" id="MobiDB-lite"/>
    </source>
</evidence>
<protein>
    <recommendedName>
        <fullName evidence="4">Zn(2)-C6 fungal-type domain-containing protein</fullName>
    </recommendedName>
</protein>
<dbReference type="SUPFAM" id="SSF57701">
    <property type="entry name" value="Zn2/Cys6 DNA-binding domain"/>
    <property type="match status" value="1"/>
</dbReference>
<dbReference type="SMART" id="SM00906">
    <property type="entry name" value="Fungal_trans"/>
    <property type="match status" value="1"/>
</dbReference>
<name>A0A4U0U4T5_9PEZI</name>
<dbReference type="CDD" id="cd00067">
    <property type="entry name" value="GAL4"/>
    <property type="match status" value="1"/>
</dbReference>
<dbReference type="PROSITE" id="PS50048">
    <property type="entry name" value="ZN2_CY6_FUNGAL_2"/>
    <property type="match status" value="1"/>
</dbReference>
<evidence type="ECO:0000256" key="1">
    <source>
        <dbReference type="ARBA" id="ARBA00022723"/>
    </source>
</evidence>
<dbReference type="OrthoDB" id="2264294at2759"/>
<proteinExistence type="predicted"/>
<feature type="domain" description="Zn(2)-C6 fungal-type" evidence="4">
    <location>
        <begin position="10"/>
        <end position="42"/>
    </location>
</feature>
<dbReference type="InterPro" id="IPR050797">
    <property type="entry name" value="Carb_Metab_Trans_Reg"/>
</dbReference>
<dbReference type="InterPro" id="IPR001138">
    <property type="entry name" value="Zn2Cys6_DnaBD"/>
</dbReference>
<dbReference type="PROSITE" id="PS01295">
    <property type="entry name" value="ISPD"/>
    <property type="match status" value="1"/>
</dbReference>
<dbReference type="PANTHER" id="PTHR31668:SF4">
    <property type="entry name" value="TRANSCRIPTIONAL ACTIVATOR PROTEIN DAL81"/>
    <property type="match status" value="1"/>
</dbReference>
<dbReference type="InterPro" id="IPR036864">
    <property type="entry name" value="Zn2-C6_fun-type_DNA-bd_sf"/>
</dbReference>
<organism evidence="5 6">
    <name type="scientific">Salinomyces thailandicus</name>
    <dbReference type="NCBI Taxonomy" id="706561"/>
    <lineage>
        <taxon>Eukaryota</taxon>
        <taxon>Fungi</taxon>
        <taxon>Dikarya</taxon>
        <taxon>Ascomycota</taxon>
        <taxon>Pezizomycotina</taxon>
        <taxon>Dothideomycetes</taxon>
        <taxon>Dothideomycetidae</taxon>
        <taxon>Mycosphaerellales</taxon>
        <taxon>Teratosphaeriaceae</taxon>
        <taxon>Salinomyces</taxon>
    </lineage>
</organism>
<dbReference type="PANTHER" id="PTHR31668">
    <property type="entry name" value="GLUCOSE TRANSPORT TRANSCRIPTION REGULATOR RGT1-RELATED-RELATED"/>
    <property type="match status" value="1"/>
</dbReference>
<reference evidence="5 6" key="1">
    <citation type="submission" date="2017-03" db="EMBL/GenBank/DDBJ databases">
        <title>Genomes of endolithic fungi from Antarctica.</title>
        <authorList>
            <person name="Coleine C."/>
            <person name="Masonjones S."/>
            <person name="Stajich J.E."/>
        </authorList>
    </citation>
    <scope>NUCLEOTIDE SEQUENCE [LARGE SCALE GENOMIC DNA]</scope>
    <source>
        <strain evidence="5 6">CCFEE 6315</strain>
    </source>
</reference>
<evidence type="ECO:0000313" key="6">
    <source>
        <dbReference type="Proteomes" id="UP000308549"/>
    </source>
</evidence>
<dbReference type="GO" id="GO:0000981">
    <property type="term" value="F:DNA-binding transcription factor activity, RNA polymerase II-specific"/>
    <property type="evidence" value="ECO:0007669"/>
    <property type="project" value="InterPro"/>
</dbReference>
<evidence type="ECO:0000313" key="5">
    <source>
        <dbReference type="EMBL" id="TKA30140.1"/>
    </source>
</evidence>
<keyword evidence="2" id="KW-0539">Nucleus</keyword>
<dbReference type="Proteomes" id="UP000308549">
    <property type="component" value="Unassembled WGS sequence"/>
</dbReference>
<dbReference type="GO" id="GO:0001080">
    <property type="term" value="P:nitrogen catabolite activation of transcription from RNA polymerase II promoter"/>
    <property type="evidence" value="ECO:0007669"/>
    <property type="project" value="TreeGrafter"/>
</dbReference>
<sequence>MADPTKRIRPCDPCRRRKTKCVTEEGSAVCVLCRFHEQTCTYDEAPRPRKRGLSGDEQASQPSAHKRPRTLTTRPGTGVEEYDTLTGPTLLKRTLGLQNLHHSRYIGANDKLDVYSAGVSDGVSEDSTVSASQNVKVRFVHPLHAFEILPDAGTTGYETDRTVIDEIERAVRGHGPELVKLYFRIVHPAFPILHKAVFLEKYARTYREFSPPLLVAVYLLASKYWSFSEVLSGKSKPDLGKLKQLASAALKNAIRRPKLSTVQAALLISQYRTTDSRWPRDDNQGDVTSQLVDLACTLGLYLDPTDWEIPEWEIGLRRRLSWAVFMQDQWASIMRGSPPSTSDETWDVDPLTDEDFPEHDEEDAAGSSEVEKGRLVFMQMASLAVIVSAILRSVIGPRFQRRLHSTVDKLSVLLEAVKPLQIRLKEWSTALPITLRIDSTSSMKLSSVGYLRLAYLGVEVCLHRQLVKAMADTAGVNLTLHSVCQAAATERFTNALHFVQGLQAHHLTAFWYFSSAHCCLLIHHLGRALKSVTAETLLKSRLDQDIKAYEWALKVNSEAGAAFMKQALVMVHDSARFQVSHSEGHPPTAQPTDDAYTPAIPEPTVLGGPVELRDLGSQRADLEYGGRVEVPAGPVENEYGDIWNLANTFDSYSGVGSDLEYYGAGYSMMEPR</sequence>